<protein>
    <recommendedName>
        <fullName evidence="2">Peptidase C39-like domain-containing protein</fullName>
    </recommendedName>
</protein>
<gene>
    <name evidence="3" type="ORF">E7215_00450</name>
</gene>
<evidence type="ECO:0000259" key="2">
    <source>
        <dbReference type="Pfam" id="PF13529"/>
    </source>
</evidence>
<name>A0A927ZN22_9CLOT</name>
<dbReference type="AlphaFoldDB" id="A0A927ZN22"/>
<feature type="domain" description="Peptidase C39-like" evidence="2">
    <location>
        <begin position="32"/>
        <end position="159"/>
    </location>
</feature>
<sequence length="188" mass="21511">MKKKSLLSMFLLAIFLFSMTTVAFAENWYYVGVPVIRQQKTEWCWAASGEMAGKAVNPSSTRTQADGVYYVTGGYENYPNTSAAAASVATYVSKNQKRFYVQRGTWSINSIRSEIMDRQSPLITLAGYYDYYGNRNGGHFVVIDAVYEYSDTLRYVDPWDATTHWCSYQAFKDGSYNSRKYEETVYGR</sequence>
<evidence type="ECO:0000313" key="3">
    <source>
        <dbReference type="EMBL" id="MBE6058635.1"/>
    </source>
</evidence>
<keyword evidence="1" id="KW-0732">Signal</keyword>
<feature type="chain" id="PRO_5037667904" description="Peptidase C39-like domain-containing protein" evidence="1">
    <location>
        <begin position="26"/>
        <end position="188"/>
    </location>
</feature>
<dbReference type="InterPro" id="IPR039564">
    <property type="entry name" value="Peptidase_C39-like"/>
</dbReference>
<dbReference type="EMBL" id="SVCM01000008">
    <property type="protein sequence ID" value="MBE6058635.1"/>
    <property type="molecule type" value="Genomic_DNA"/>
</dbReference>
<evidence type="ECO:0000313" key="4">
    <source>
        <dbReference type="Proteomes" id="UP000768462"/>
    </source>
</evidence>
<dbReference type="Proteomes" id="UP000768462">
    <property type="component" value="Unassembled WGS sequence"/>
</dbReference>
<reference evidence="3" key="1">
    <citation type="submission" date="2019-04" db="EMBL/GenBank/DDBJ databases">
        <title>Evolution of Biomass-Degrading Anaerobic Consortia Revealed by Metagenomics.</title>
        <authorList>
            <person name="Peng X."/>
        </authorList>
    </citation>
    <scope>NUCLEOTIDE SEQUENCE</scope>
    <source>
        <strain evidence="3">SIG254</strain>
    </source>
</reference>
<evidence type="ECO:0000256" key="1">
    <source>
        <dbReference type="SAM" id="SignalP"/>
    </source>
</evidence>
<dbReference type="Gene3D" id="3.90.70.10">
    <property type="entry name" value="Cysteine proteinases"/>
    <property type="match status" value="1"/>
</dbReference>
<comment type="caution">
    <text evidence="3">The sequence shown here is derived from an EMBL/GenBank/DDBJ whole genome shotgun (WGS) entry which is preliminary data.</text>
</comment>
<organism evidence="3 4">
    <name type="scientific">Clostridium sulfidigenes</name>
    <dbReference type="NCBI Taxonomy" id="318464"/>
    <lineage>
        <taxon>Bacteria</taxon>
        <taxon>Bacillati</taxon>
        <taxon>Bacillota</taxon>
        <taxon>Clostridia</taxon>
        <taxon>Eubacteriales</taxon>
        <taxon>Clostridiaceae</taxon>
        <taxon>Clostridium</taxon>
    </lineage>
</organism>
<accession>A0A927ZN22</accession>
<proteinExistence type="predicted"/>
<dbReference type="Pfam" id="PF13529">
    <property type="entry name" value="Peptidase_C39_2"/>
    <property type="match status" value="1"/>
</dbReference>
<feature type="signal peptide" evidence="1">
    <location>
        <begin position="1"/>
        <end position="25"/>
    </location>
</feature>